<dbReference type="NCBIfam" id="NF045974">
    <property type="entry name" value="conju_CD1108"/>
    <property type="match status" value="1"/>
</dbReference>
<dbReference type="GO" id="GO:0006508">
    <property type="term" value="P:proteolysis"/>
    <property type="evidence" value="ECO:0007669"/>
    <property type="project" value="UniProtKB-KW"/>
</dbReference>
<gene>
    <name evidence="8" type="ORF">AT55_02093</name>
</gene>
<dbReference type="EMBL" id="JAUE01000106">
    <property type="protein sequence ID" value="KIS14824.1"/>
    <property type="molecule type" value="Genomic_DNA"/>
</dbReference>
<comment type="caution">
    <text evidence="8">The sequence shown here is derived from an EMBL/GenBank/DDBJ whole genome shotgun (WGS) entry which is preliminary data.</text>
</comment>
<name>A0AAW3GIZ1_STRSZ</name>
<dbReference type="PANTHER" id="PTHR47053">
    <property type="entry name" value="MUREIN DD-ENDOPEPTIDASE MEPH-RELATED"/>
    <property type="match status" value="1"/>
</dbReference>
<keyword evidence="6" id="KW-0812">Transmembrane</keyword>
<keyword evidence="4" id="KW-0788">Thiol protease</keyword>
<evidence type="ECO:0000256" key="3">
    <source>
        <dbReference type="ARBA" id="ARBA00022801"/>
    </source>
</evidence>
<dbReference type="InterPro" id="IPR000064">
    <property type="entry name" value="NLP_P60_dom"/>
</dbReference>
<dbReference type="Proteomes" id="UP000032278">
    <property type="component" value="Unassembled WGS sequence"/>
</dbReference>
<organism evidence="8 9">
    <name type="scientific">Streptococcus equi subsp. zooepidemicus Sz4is</name>
    <dbReference type="NCBI Taxonomy" id="1381082"/>
    <lineage>
        <taxon>Bacteria</taxon>
        <taxon>Bacillati</taxon>
        <taxon>Bacillota</taxon>
        <taxon>Bacilli</taxon>
        <taxon>Lactobacillales</taxon>
        <taxon>Streptococcaceae</taxon>
        <taxon>Streptococcus</taxon>
    </lineage>
</organism>
<dbReference type="PANTHER" id="PTHR47053:SF5">
    <property type="entry name" value="BIFUNCTIONAL MURAMIDASE_DL-ENDOPEPTIDASE CWLT"/>
    <property type="match status" value="1"/>
</dbReference>
<feature type="region of interest" description="Disordered" evidence="5">
    <location>
        <begin position="1"/>
        <end position="32"/>
    </location>
</feature>
<dbReference type="InterPro" id="IPR038765">
    <property type="entry name" value="Papain-like_cys_pep_sf"/>
</dbReference>
<evidence type="ECO:0000256" key="1">
    <source>
        <dbReference type="ARBA" id="ARBA00007074"/>
    </source>
</evidence>
<dbReference type="GO" id="GO:0008234">
    <property type="term" value="F:cysteine-type peptidase activity"/>
    <property type="evidence" value="ECO:0007669"/>
    <property type="project" value="UniProtKB-KW"/>
</dbReference>
<dbReference type="PROSITE" id="PS51935">
    <property type="entry name" value="NLPC_P60"/>
    <property type="match status" value="1"/>
</dbReference>
<evidence type="ECO:0000256" key="6">
    <source>
        <dbReference type="SAM" id="Phobius"/>
    </source>
</evidence>
<evidence type="ECO:0000256" key="5">
    <source>
        <dbReference type="SAM" id="MobiDB-lite"/>
    </source>
</evidence>
<protein>
    <submittedName>
        <fullName evidence="8">Cell wall-associated hydrolase</fullName>
    </submittedName>
</protein>
<dbReference type="Gene3D" id="3.90.1720.10">
    <property type="entry name" value="endopeptidase domain like (from Nostoc punctiforme)"/>
    <property type="match status" value="1"/>
</dbReference>
<dbReference type="AlphaFoldDB" id="A0AAW3GIZ1"/>
<accession>A0AAW3GIZ1</accession>
<keyword evidence="3 8" id="KW-0378">Hydrolase</keyword>
<feature type="transmembrane region" description="Helical" evidence="6">
    <location>
        <begin position="331"/>
        <end position="350"/>
    </location>
</feature>
<sequence length="682" mass="79060">MKKKKREFKEKLQVQKEKGSSLEESLENSKLKQGDEYRGKIIHDTHRFQEKIHNKENKRISESEEKRKVRRYKKLEEANSDIETYDLLSKDLDNDGIIDRYDNDFRDSDYFESTYDVDGLKKDDGIAKESKGKSYKRKNFSNKLYTRSKTKLEESTEKKDTKVSEKSKEAIKNRRKQNLLQEKGKVSKTNTLLLGVAKGQEVVRDYLSHGSSENTGVEAGEKTADTGSKLVHGIRRYSNKRKLRSSHELSRQEFKLKKRRSKLEFRDEVRDLKRKEEYKKASAYRKFQKRRQMKSSIYKREHLRFRDRIKKSVIDTLKNAKVIITRKAKGLVIIFIGLIILGTFVINFAGTSMTGMMNTTSSVLTTTYLSNANVLSEINQQFSGLEEGLQDEIDSVEENYPGYDEYILEKDGEIGHNTHELLSYITSRCGEIKDSSKVKDIVEELFEKMYVISYREEIEIRYRTVTDTYIDEDGNEYTQSHEEPYEYKKLIIRLNKREMDTVIREIFSDYPNNILHYEALLASQGNMSDVFGSGNGDISEIVNNPDFSNPGIAFNDITVKVLFNEAERHIGKRYVFGANGPNNFDCSSFVCWSFTHSGVKNMPRTTAWRIYTDYCNPVSPSEAKAGDIIFFKNTYNSGSPISHVGIYAGNGMMIHAGDPIQFISIETPYWREHFYGFGRVRN</sequence>
<evidence type="ECO:0000256" key="4">
    <source>
        <dbReference type="ARBA" id="ARBA00022807"/>
    </source>
</evidence>
<keyword evidence="2" id="KW-0645">Protease</keyword>
<dbReference type="InterPro" id="IPR051202">
    <property type="entry name" value="Peptidase_C40"/>
</dbReference>
<evidence type="ECO:0000313" key="9">
    <source>
        <dbReference type="Proteomes" id="UP000032278"/>
    </source>
</evidence>
<keyword evidence="6" id="KW-1133">Transmembrane helix</keyword>
<evidence type="ECO:0000313" key="8">
    <source>
        <dbReference type="EMBL" id="KIS14824.1"/>
    </source>
</evidence>
<feature type="compositionally biased region" description="Basic and acidic residues" evidence="5">
    <location>
        <begin position="7"/>
        <end position="32"/>
    </location>
</feature>
<evidence type="ECO:0000256" key="2">
    <source>
        <dbReference type="ARBA" id="ARBA00022670"/>
    </source>
</evidence>
<feature type="region of interest" description="Disordered" evidence="5">
    <location>
        <begin position="149"/>
        <end position="170"/>
    </location>
</feature>
<dbReference type="RefSeq" id="WP_043037565.1">
    <property type="nucleotide sequence ID" value="NZ_JAUE01000106.1"/>
</dbReference>
<feature type="domain" description="NlpC/P60" evidence="7">
    <location>
        <begin position="556"/>
        <end position="681"/>
    </location>
</feature>
<dbReference type="SUPFAM" id="SSF54001">
    <property type="entry name" value="Cysteine proteinases"/>
    <property type="match status" value="1"/>
</dbReference>
<proteinExistence type="inferred from homology"/>
<comment type="similarity">
    <text evidence="1">Belongs to the peptidase C40 family.</text>
</comment>
<feature type="compositionally biased region" description="Basic and acidic residues" evidence="5">
    <location>
        <begin position="150"/>
        <end position="170"/>
    </location>
</feature>
<evidence type="ECO:0000259" key="7">
    <source>
        <dbReference type="PROSITE" id="PS51935"/>
    </source>
</evidence>
<keyword evidence="6" id="KW-0472">Membrane</keyword>
<dbReference type="Pfam" id="PF00877">
    <property type="entry name" value="NLPC_P60"/>
    <property type="match status" value="1"/>
</dbReference>
<reference evidence="8 9" key="1">
    <citation type="submission" date="2013-11" db="EMBL/GenBank/DDBJ databases">
        <authorList>
            <person name="da Piedade I."/>
            <person name="Tang M.H.E."/>
            <person name="Bojesen A.M."/>
        </authorList>
    </citation>
    <scope>NUCLEOTIDE SEQUENCE [LARGE SCALE GENOMIC DNA]</scope>
    <source>
        <strain evidence="8 9">Sz4is</strain>
    </source>
</reference>